<evidence type="ECO:0000256" key="8">
    <source>
        <dbReference type="ARBA" id="ARBA00022989"/>
    </source>
</evidence>
<dbReference type="PROSITE" id="PS50011">
    <property type="entry name" value="PROTEIN_KINASE_DOM"/>
    <property type="match status" value="1"/>
</dbReference>
<dbReference type="AlphaFoldDB" id="A0A426ZZ14"/>
<keyword evidence="3" id="KW-0723">Serine/threonine-protein kinase</keyword>
<comment type="catalytic activity">
    <reaction evidence="11">
        <text>L-seryl-[protein] + ATP = O-phospho-L-seryl-[protein] + ADP + H(+)</text>
        <dbReference type="Rhea" id="RHEA:17989"/>
        <dbReference type="Rhea" id="RHEA-COMP:9863"/>
        <dbReference type="Rhea" id="RHEA-COMP:11604"/>
        <dbReference type="ChEBI" id="CHEBI:15378"/>
        <dbReference type="ChEBI" id="CHEBI:29999"/>
        <dbReference type="ChEBI" id="CHEBI:30616"/>
        <dbReference type="ChEBI" id="CHEBI:83421"/>
        <dbReference type="ChEBI" id="CHEBI:456216"/>
        <dbReference type="EC" id="2.7.11.1"/>
    </reaction>
</comment>
<feature type="compositionally biased region" description="Polar residues" evidence="13">
    <location>
        <begin position="114"/>
        <end position="130"/>
    </location>
</feature>
<dbReference type="SUPFAM" id="SSF56112">
    <property type="entry name" value="Protein kinase-like (PK-like)"/>
    <property type="match status" value="1"/>
</dbReference>
<keyword evidence="9 14" id="KW-0472">Membrane</keyword>
<keyword evidence="7 12" id="KW-0067">ATP-binding</keyword>
<evidence type="ECO:0000313" key="17">
    <source>
        <dbReference type="Proteomes" id="UP000287651"/>
    </source>
</evidence>
<dbReference type="PANTHER" id="PTHR47982">
    <property type="entry name" value="PROLINE-RICH RECEPTOR-LIKE PROTEIN KINASE PERK4"/>
    <property type="match status" value="1"/>
</dbReference>
<evidence type="ECO:0000313" key="16">
    <source>
        <dbReference type="EMBL" id="RRT69215.1"/>
    </source>
</evidence>
<dbReference type="InterPro" id="IPR000719">
    <property type="entry name" value="Prot_kinase_dom"/>
</dbReference>
<dbReference type="Pfam" id="PF07714">
    <property type="entry name" value="PK_Tyr_Ser-Thr"/>
    <property type="match status" value="1"/>
</dbReference>
<dbReference type="Gene3D" id="1.10.510.10">
    <property type="entry name" value="Transferase(Phosphotransferase) domain 1"/>
    <property type="match status" value="1"/>
</dbReference>
<evidence type="ECO:0000256" key="10">
    <source>
        <dbReference type="ARBA" id="ARBA00047899"/>
    </source>
</evidence>
<dbReference type="Gene3D" id="3.30.200.20">
    <property type="entry name" value="Phosphorylase Kinase, domain 1"/>
    <property type="match status" value="1"/>
</dbReference>
<evidence type="ECO:0000256" key="13">
    <source>
        <dbReference type="SAM" id="MobiDB-lite"/>
    </source>
</evidence>
<feature type="region of interest" description="Disordered" evidence="13">
    <location>
        <begin position="1"/>
        <end position="130"/>
    </location>
</feature>
<evidence type="ECO:0000256" key="4">
    <source>
        <dbReference type="ARBA" id="ARBA00022679"/>
    </source>
</evidence>
<dbReference type="PANTHER" id="PTHR47982:SF6">
    <property type="entry name" value="PROLINE-RICH RECEPTOR-LIKE PROTEIN KINASE PERK4"/>
    <property type="match status" value="1"/>
</dbReference>
<evidence type="ECO:0000256" key="7">
    <source>
        <dbReference type="ARBA" id="ARBA00022840"/>
    </source>
</evidence>
<dbReference type="InterPro" id="IPR017441">
    <property type="entry name" value="Protein_kinase_ATP_BS"/>
</dbReference>
<organism evidence="16 17">
    <name type="scientific">Ensete ventricosum</name>
    <name type="common">Abyssinian banana</name>
    <name type="synonym">Musa ensete</name>
    <dbReference type="NCBI Taxonomy" id="4639"/>
    <lineage>
        <taxon>Eukaryota</taxon>
        <taxon>Viridiplantae</taxon>
        <taxon>Streptophyta</taxon>
        <taxon>Embryophyta</taxon>
        <taxon>Tracheophyta</taxon>
        <taxon>Spermatophyta</taxon>
        <taxon>Magnoliopsida</taxon>
        <taxon>Liliopsida</taxon>
        <taxon>Zingiberales</taxon>
        <taxon>Musaceae</taxon>
        <taxon>Ensete</taxon>
    </lineage>
</organism>
<dbReference type="InterPro" id="IPR047117">
    <property type="entry name" value="PERK1-13-like"/>
</dbReference>
<dbReference type="GO" id="GO:0004674">
    <property type="term" value="F:protein serine/threonine kinase activity"/>
    <property type="evidence" value="ECO:0007669"/>
    <property type="project" value="UniProtKB-KW"/>
</dbReference>
<keyword evidence="3" id="KW-0418">Kinase</keyword>
<dbReference type="EMBL" id="AMZH03004418">
    <property type="protein sequence ID" value="RRT69215.1"/>
    <property type="molecule type" value="Genomic_DNA"/>
</dbReference>
<comment type="caution">
    <text evidence="16">The sequence shown here is derived from an EMBL/GenBank/DDBJ whole genome shotgun (WGS) entry which is preliminary data.</text>
</comment>
<feature type="compositionally biased region" description="Low complexity" evidence="13">
    <location>
        <begin position="10"/>
        <end position="30"/>
    </location>
</feature>
<name>A0A426ZZ14_ENSVE</name>
<reference evidence="16 17" key="1">
    <citation type="journal article" date="2014" name="Agronomy (Basel)">
        <title>A Draft Genome Sequence for Ensete ventricosum, the Drought-Tolerant Tree Against Hunger.</title>
        <authorList>
            <person name="Harrison J."/>
            <person name="Moore K.A."/>
            <person name="Paszkiewicz K."/>
            <person name="Jones T."/>
            <person name="Grant M."/>
            <person name="Ambacheew D."/>
            <person name="Muzemil S."/>
            <person name="Studholme D.J."/>
        </authorList>
    </citation>
    <scope>NUCLEOTIDE SEQUENCE [LARGE SCALE GENOMIC DNA]</scope>
</reference>
<dbReference type="FunFam" id="3.30.200.20:FF:000207">
    <property type="entry name" value="proline-rich receptor-like protein kinase PERK1"/>
    <property type="match status" value="1"/>
</dbReference>
<dbReference type="EC" id="2.7.11.1" evidence="2"/>
<gene>
    <name evidence="16" type="ORF">B296_00037607</name>
</gene>
<accession>A0A426ZZ14</accession>
<evidence type="ECO:0000256" key="3">
    <source>
        <dbReference type="ARBA" id="ARBA00022527"/>
    </source>
</evidence>
<comment type="catalytic activity">
    <reaction evidence="10">
        <text>L-threonyl-[protein] + ATP = O-phospho-L-threonyl-[protein] + ADP + H(+)</text>
        <dbReference type="Rhea" id="RHEA:46608"/>
        <dbReference type="Rhea" id="RHEA-COMP:11060"/>
        <dbReference type="Rhea" id="RHEA-COMP:11605"/>
        <dbReference type="ChEBI" id="CHEBI:15378"/>
        <dbReference type="ChEBI" id="CHEBI:30013"/>
        <dbReference type="ChEBI" id="CHEBI:30616"/>
        <dbReference type="ChEBI" id="CHEBI:61977"/>
        <dbReference type="ChEBI" id="CHEBI:456216"/>
        <dbReference type="EC" id="2.7.11.1"/>
    </reaction>
</comment>
<dbReference type="PROSITE" id="PS00107">
    <property type="entry name" value="PROTEIN_KINASE_ATP"/>
    <property type="match status" value="1"/>
</dbReference>
<feature type="domain" description="Protein kinase" evidence="15">
    <location>
        <begin position="301"/>
        <end position="586"/>
    </location>
</feature>
<dbReference type="GO" id="GO:0005524">
    <property type="term" value="F:ATP binding"/>
    <property type="evidence" value="ECO:0007669"/>
    <property type="project" value="UniProtKB-UniRule"/>
</dbReference>
<feature type="transmembrane region" description="Helical" evidence="14">
    <location>
        <begin position="137"/>
        <end position="161"/>
    </location>
</feature>
<feature type="compositionally biased region" description="Low complexity" evidence="13">
    <location>
        <begin position="62"/>
        <end position="106"/>
    </location>
</feature>
<evidence type="ECO:0000259" key="15">
    <source>
        <dbReference type="PROSITE" id="PS50011"/>
    </source>
</evidence>
<feature type="compositionally biased region" description="Pro residues" evidence="13">
    <location>
        <begin position="31"/>
        <end position="61"/>
    </location>
</feature>
<dbReference type="Proteomes" id="UP000287651">
    <property type="component" value="Unassembled WGS sequence"/>
</dbReference>
<protein>
    <recommendedName>
        <fullName evidence="2">non-specific serine/threonine protein kinase</fullName>
        <ecNumber evidence="2">2.7.11.1</ecNumber>
    </recommendedName>
</protein>
<dbReference type="InterPro" id="IPR011009">
    <property type="entry name" value="Kinase-like_dom_sf"/>
</dbReference>
<evidence type="ECO:0000256" key="9">
    <source>
        <dbReference type="ARBA" id="ARBA00023136"/>
    </source>
</evidence>
<keyword evidence="6 12" id="KW-0547">Nucleotide-binding</keyword>
<evidence type="ECO:0000256" key="11">
    <source>
        <dbReference type="ARBA" id="ARBA00048679"/>
    </source>
</evidence>
<evidence type="ECO:0000256" key="14">
    <source>
        <dbReference type="SAM" id="Phobius"/>
    </source>
</evidence>
<evidence type="ECO:0000256" key="2">
    <source>
        <dbReference type="ARBA" id="ARBA00012513"/>
    </source>
</evidence>
<proteinExistence type="predicted"/>
<comment type="subcellular location">
    <subcellularLocation>
        <location evidence="1">Cell membrane</location>
        <topology evidence="1">Single-pass membrane protein</topology>
    </subcellularLocation>
</comment>
<evidence type="ECO:0000256" key="5">
    <source>
        <dbReference type="ARBA" id="ARBA00022692"/>
    </source>
</evidence>
<keyword evidence="8 14" id="KW-1133">Transmembrane helix</keyword>
<evidence type="ECO:0000256" key="1">
    <source>
        <dbReference type="ARBA" id="ARBA00004162"/>
    </source>
</evidence>
<feature type="binding site" evidence="12">
    <location>
        <position position="329"/>
    </location>
    <ligand>
        <name>ATP</name>
        <dbReference type="ChEBI" id="CHEBI:30616"/>
    </ligand>
</feature>
<feature type="region of interest" description="Disordered" evidence="13">
    <location>
        <begin position="234"/>
        <end position="272"/>
    </location>
</feature>
<sequence>MSSARLPDVSSSTSINSSSSSSSFSSSSSVSPPPLKSPDASPPPTDIPTPPDKSTPSPPPSSKDSSPSLESDDGSSSTPSPSPLPASLLRPSRSSSSPVTPSSKSLVHADSTHDSGGSTPADSFSNSTEVSHSDMNLPLIIGVAAGLGLLFLLMVIACVCCSTKKKKEKNKGHNAMQYYSDPSGYKGTRSRVSNADYLTVKKECVTNYLSVIVDSDYYGGGLPQKWHNGDHDVKAPPPPGPLHGGGWHAHRPPPMMNSGDASSAYSAPHGPPLPPPSPVIALALNKSTFCYEELATATNGFSHVNLLGQGGFGYVHKGVLPNGKEIAVKQLKSGSGQGEREFQAEVDIISRVHHRHLVSLVGYCISGSQRMLVYEFVANKTLEYHLHGQHLTPLPVLSRALADGDYDELADPRLDGNYDPMEMARMVACAAASVRHSARRRPKMSQIVRALEGDVSLEDLNEGMRPGQSMLFSSGSDYESNSYTSSMNLARGIRARAPLLPPPSGGGAIDPLSFEPPFESWRMGDCNDAFNRNNAAAQARTKAQNRANVVQLKLVISKTPLLLPLFTSLIHCCPNSDTIRLKFTAS</sequence>
<dbReference type="InterPro" id="IPR001245">
    <property type="entry name" value="Ser-Thr/Tyr_kinase_cat_dom"/>
</dbReference>
<evidence type="ECO:0000256" key="6">
    <source>
        <dbReference type="ARBA" id="ARBA00022741"/>
    </source>
</evidence>
<dbReference type="GO" id="GO:0005886">
    <property type="term" value="C:plasma membrane"/>
    <property type="evidence" value="ECO:0007669"/>
    <property type="project" value="UniProtKB-SubCell"/>
</dbReference>
<keyword evidence="4" id="KW-0808">Transferase</keyword>
<keyword evidence="5 14" id="KW-0812">Transmembrane</keyword>
<evidence type="ECO:0000256" key="12">
    <source>
        <dbReference type="PROSITE-ProRule" id="PRU10141"/>
    </source>
</evidence>